<dbReference type="OrthoDB" id="14664at2"/>
<evidence type="ECO:0000256" key="3">
    <source>
        <dbReference type="ARBA" id="ARBA00022692"/>
    </source>
</evidence>
<dbReference type="GO" id="GO:0043093">
    <property type="term" value="P:FtsZ-dependent cytokinesis"/>
    <property type="evidence" value="ECO:0007669"/>
    <property type="project" value="UniProtKB-UniRule"/>
</dbReference>
<name>A0A378MIB8_LISGR</name>
<accession>A0A378MIB8</accession>
<organism evidence="9 10">
    <name type="scientific">Listeria grayi</name>
    <name type="common">Listeria murrayi</name>
    <dbReference type="NCBI Taxonomy" id="1641"/>
    <lineage>
        <taxon>Bacteria</taxon>
        <taxon>Bacillati</taxon>
        <taxon>Bacillota</taxon>
        <taxon>Bacilli</taxon>
        <taxon>Bacillales</taxon>
        <taxon>Listeriaceae</taxon>
        <taxon>Listeria</taxon>
    </lineage>
</organism>
<protein>
    <recommendedName>
        <fullName evidence="7 8">Cell division protein FtsL</fullName>
    </recommendedName>
</protein>
<proteinExistence type="inferred from homology"/>
<dbReference type="Proteomes" id="UP000254879">
    <property type="component" value="Unassembled WGS sequence"/>
</dbReference>
<keyword evidence="3 7" id="KW-0812">Transmembrane</keyword>
<evidence type="ECO:0000313" key="9">
    <source>
        <dbReference type="EMBL" id="STY45554.1"/>
    </source>
</evidence>
<dbReference type="NCBIfam" id="TIGR02209">
    <property type="entry name" value="ftsL_broad"/>
    <property type="match status" value="1"/>
</dbReference>
<sequence length="122" mass="13504">MSNVAYKTDAAPNIHRKQAPVPEPSKQPLRRGKVTLGEKLLISIAVAIVLIMAFRIISVQAQIYSINEKTQNQETKVSAKEKQTGDLSTEVKSLSRYERVYKLAKKKGLKLNGENVKVVGGQ</sequence>
<dbReference type="EMBL" id="UGPG01000001">
    <property type="protein sequence ID" value="STY45554.1"/>
    <property type="molecule type" value="Genomic_DNA"/>
</dbReference>
<evidence type="ECO:0000256" key="2">
    <source>
        <dbReference type="ARBA" id="ARBA00022618"/>
    </source>
</evidence>
<evidence type="ECO:0000256" key="7">
    <source>
        <dbReference type="HAMAP-Rule" id="MF_00910"/>
    </source>
</evidence>
<feature type="transmembrane region" description="Helical" evidence="7">
    <location>
        <begin position="40"/>
        <end position="57"/>
    </location>
</feature>
<keyword evidence="4 7" id="KW-1133">Transmembrane helix</keyword>
<dbReference type="GO" id="GO:0032153">
    <property type="term" value="C:cell division site"/>
    <property type="evidence" value="ECO:0007669"/>
    <property type="project" value="UniProtKB-UniRule"/>
</dbReference>
<comment type="subcellular location">
    <subcellularLocation>
        <location evidence="7">Cell membrane</location>
        <topology evidence="7">Single-pass type II membrane protein</topology>
    </subcellularLocation>
    <text evidence="7">Localizes to the division septum where it forms a ring structure.</text>
</comment>
<gene>
    <name evidence="7 9" type="primary">ftsL</name>
    <name evidence="9" type="ORF">NCTC10815_02935</name>
</gene>
<keyword evidence="6 7" id="KW-0131">Cell cycle</keyword>
<dbReference type="InterPro" id="IPR007060">
    <property type="entry name" value="FtsL/DivIC"/>
</dbReference>
<keyword evidence="2 7" id="KW-0132">Cell division</keyword>
<dbReference type="RefSeq" id="WP_003758231.1">
    <property type="nucleotide sequence ID" value="NZ_CABKNG010000002.1"/>
</dbReference>
<dbReference type="GO" id="GO:0005886">
    <property type="term" value="C:plasma membrane"/>
    <property type="evidence" value="ECO:0007669"/>
    <property type="project" value="UniProtKB-SubCell"/>
</dbReference>
<comment type="function">
    <text evidence="7">Essential cell division protein.</text>
</comment>
<evidence type="ECO:0000256" key="4">
    <source>
        <dbReference type="ARBA" id="ARBA00022989"/>
    </source>
</evidence>
<dbReference type="InterPro" id="IPR011922">
    <property type="entry name" value="Cell_div_FtsL"/>
</dbReference>
<comment type="similarity">
    <text evidence="7">Belongs to the FtsL family.</text>
</comment>
<keyword evidence="5 7" id="KW-0472">Membrane</keyword>
<evidence type="ECO:0000313" key="10">
    <source>
        <dbReference type="Proteomes" id="UP000254879"/>
    </source>
</evidence>
<dbReference type="Pfam" id="PF04977">
    <property type="entry name" value="DivIC"/>
    <property type="match status" value="1"/>
</dbReference>
<dbReference type="AlphaFoldDB" id="A0A378MIB8"/>
<evidence type="ECO:0000256" key="8">
    <source>
        <dbReference type="NCBIfam" id="TIGR02209"/>
    </source>
</evidence>
<keyword evidence="1 7" id="KW-1003">Cell membrane</keyword>
<reference evidence="9 10" key="1">
    <citation type="submission" date="2018-06" db="EMBL/GenBank/DDBJ databases">
        <authorList>
            <consortium name="Pathogen Informatics"/>
            <person name="Doyle S."/>
        </authorList>
    </citation>
    <scope>NUCLEOTIDE SEQUENCE [LARGE SCALE GENOMIC DNA]</scope>
    <source>
        <strain evidence="10">NCTC 10815</strain>
    </source>
</reference>
<evidence type="ECO:0000256" key="6">
    <source>
        <dbReference type="ARBA" id="ARBA00023306"/>
    </source>
</evidence>
<evidence type="ECO:0000256" key="1">
    <source>
        <dbReference type="ARBA" id="ARBA00022475"/>
    </source>
</evidence>
<dbReference type="HAMAP" id="MF_00910">
    <property type="entry name" value="FtsL"/>
    <property type="match status" value="1"/>
</dbReference>
<evidence type="ECO:0000256" key="5">
    <source>
        <dbReference type="ARBA" id="ARBA00023136"/>
    </source>
</evidence>